<feature type="domain" description="Nmd3 N-terminal" evidence="9">
    <location>
        <begin position="51"/>
        <end position="282"/>
    </location>
</feature>
<dbReference type="GO" id="GO:0043023">
    <property type="term" value="F:ribosomal large subunit binding"/>
    <property type="evidence" value="ECO:0007669"/>
    <property type="project" value="InterPro"/>
</dbReference>
<dbReference type="InterPro" id="IPR048898">
    <property type="entry name" value="OB_NMD3"/>
</dbReference>
<evidence type="ECO:0000256" key="5">
    <source>
        <dbReference type="ARBA" id="ARBA00022927"/>
    </source>
</evidence>
<evidence type="ECO:0000256" key="4">
    <source>
        <dbReference type="ARBA" id="ARBA00022490"/>
    </source>
</evidence>
<proteinExistence type="inferred from homology"/>
<comment type="similarity">
    <text evidence="1 7">Belongs to the NMD3 family.</text>
</comment>
<evidence type="ECO:0000256" key="7">
    <source>
        <dbReference type="RuleBase" id="RU364108"/>
    </source>
</evidence>
<dbReference type="GO" id="GO:0005737">
    <property type="term" value="C:cytoplasm"/>
    <property type="evidence" value="ECO:0007669"/>
    <property type="project" value="UniProtKB-SubCell"/>
</dbReference>
<dbReference type="GO" id="GO:0005634">
    <property type="term" value="C:nucleus"/>
    <property type="evidence" value="ECO:0007669"/>
    <property type="project" value="UniProtKB-SubCell"/>
</dbReference>
<dbReference type="GO" id="GO:0000055">
    <property type="term" value="P:ribosomal large subunit export from nucleus"/>
    <property type="evidence" value="ECO:0007669"/>
    <property type="project" value="TreeGrafter"/>
</dbReference>
<comment type="subcellular location">
    <subcellularLocation>
        <location evidence="7">Cytoplasm</location>
    </subcellularLocation>
    <subcellularLocation>
        <location evidence="7">Nucleus</location>
    </subcellularLocation>
</comment>
<sequence length="580" mass="67937">MDIDEVTEFVQDGTNNWTPTVNDVNNLKLHSRPNDNNNNNNDDDDTNYILCPMCQTPIKPNAVNLCIHCLNSRYDIAQGISRELIVFQCRQCERWFKNPQFVSAELESAVLLEVLLKKIAGINRKEVKLVNAAFVWTEPHSKRIKVKLTIQKEVVSNAIVEKSFEVTFSIENQQCLECQRSFTHHTWKSCVQLRQKVNHKRTFLFLEQLILKYNMGQLCMGIKEQRDGIDFYFNSKNAGYTFLNFLHSITILETRQNAQSKRLISHDHKSNVANFKYSMYAELPPICRNDLCLIPLKLQKKCGGHSPLMLCYKVTTMLHFVDPTSLHTIELDAKQYFRYFFKSISNVKHLTVFYVMALNPMRHLRKGKWKCAEVELCREHDLGDDQAPVLETVTHIGGVIKEGDMVLGYDLEQLSTHDDLHHNADLKKFLKRHKMPDVVIVKKHYPYYSKSVKRNWKLKSMVKERDYNVDKHAAEKEQLDNELFMREIEEDFDLRCQIKVYKDQTYKAEQQQQLAEQNEDMPAKIPEHELIDEFVEMKLEQENAQQNESKSQTEGHGDQHNEHDDEEDNENEDDDMVCIE</sequence>
<dbReference type="AlphaFoldDB" id="A0A7S0TE99"/>
<keyword evidence="4 7" id="KW-0963">Cytoplasm</keyword>
<evidence type="ECO:0000259" key="9">
    <source>
        <dbReference type="Pfam" id="PF04981"/>
    </source>
</evidence>
<dbReference type="InterPro" id="IPR048899">
    <property type="entry name" value="NMD_SH3"/>
</dbReference>
<dbReference type="PANTHER" id="PTHR12746">
    <property type="entry name" value="NONSENSE-MEDIATED MRNA DECAY PROTEIN 3"/>
    <property type="match status" value="1"/>
</dbReference>
<reference evidence="12" key="1">
    <citation type="submission" date="2021-01" db="EMBL/GenBank/DDBJ databases">
        <authorList>
            <person name="Corre E."/>
            <person name="Pelletier E."/>
            <person name="Niang G."/>
            <person name="Scheremetjew M."/>
            <person name="Finn R."/>
            <person name="Kale V."/>
            <person name="Holt S."/>
            <person name="Cochrane G."/>
            <person name="Meng A."/>
            <person name="Brown T."/>
            <person name="Cohen L."/>
        </authorList>
    </citation>
    <scope>NUCLEOTIDE SEQUENCE</scope>
</reference>
<evidence type="ECO:0000313" key="12">
    <source>
        <dbReference type="EMBL" id="CAD8731652.1"/>
    </source>
</evidence>
<feature type="domain" description="60S ribosomal export protein NMD3 OB-fold" evidence="10">
    <location>
        <begin position="350"/>
        <end position="443"/>
    </location>
</feature>
<keyword evidence="5 7" id="KW-0653">Protein transport</keyword>
<evidence type="ECO:0000256" key="6">
    <source>
        <dbReference type="ARBA" id="ARBA00023242"/>
    </source>
</evidence>
<dbReference type="PANTHER" id="PTHR12746:SF2">
    <property type="entry name" value="60S RIBOSOMAL EXPORT PROTEIN NMD3"/>
    <property type="match status" value="1"/>
</dbReference>
<dbReference type="Pfam" id="PF04981">
    <property type="entry name" value="NMD3"/>
    <property type="match status" value="1"/>
</dbReference>
<protein>
    <recommendedName>
        <fullName evidence="2 7">60S ribosomal export protein NMD3</fullName>
    </recommendedName>
</protein>
<gene>
    <name evidence="12" type="ORF">EMAR1385_LOCUS531</name>
</gene>
<keyword evidence="6 7" id="KW-0539">Nucleus</keyword>
<feature type="compositionally biased region" description="Basic and acidic residues" evidence="8">
    <location>
        <begin position="529"/>
        <end position="541"/>
    </location>
</feature>
<evidence type="ECO:0000259" key="11">
    <source>
        <dbReference type="Pfam" id="PF21193"/>
    </source>
</evidence>
<name>A0A7S0TE99_9EUKA</name>
<accession>A0A7S0TE99</accession>
<evidence type="ECO:0000256" key="3">
    <source>
        <dbReference type="ARBA" id="ARBA00022448"/>
    </source>
</evidence>
<evidence type="ECO:0000256" key="8">
    <source>
        <dbReference type="SAM" id="MobiDB-lite"/>
    </source>
</evidence>
<keyword evidence="3 7" id="KW-0813">Transport</keyword>
<evidence type="ECO:0000256" key="1">
    <source>
        <dbReference type="ARBA" id="ARBA00009794"/>
    </source>
</evidence>
<evidence type="ECO:0000259" key="10">
    <source>
        <dbReference type="Pfam" id="PF21192"/>
    </source>
</evidence>
<dbReference type="Pfam" id="PF21192">
    <property type="entry name" value="OB_NMD3"/>
    <property type="match status" value="1"/>
</dbReference>
<dbReference type="GO" id="GO:0015031">
    <property type="term" value="P:protein transport"/>
    <property type="evidence" value="ECO:0007669"/>
    <property type="project" value="UniProtKB-KW"/>
</dbReference>
<organism evidence="12">
    <name type="scientific">Elphidium margaritaceum</name>
    <dbReference type="NCBI Taxonomy" id="933848"/>
    <lineage>
        <taxon>Eukaryota</taxon>
        <taxon>Sar</taxon>
        <taxon>Rhizaria</taxon>
        <taxon>Retaria</taxon>
        <taxon>Foraminifera</taxon>
        <taxon>Rotaliida</taxon>
        <taxon>Elphidiidae</taxon>
        <taxon>Elphidium</taxon>
    </lineage>
</organism>
<comment type="function">
    <text evidence="7">Acts as an adapter for the XPO1/CRM1-mediated export of the 60S ribosomal subunit.</text>
</comment>
<dbReference type="InterPro" id="IPR007064">
    <property type="entry name" value="Nmd3_N"/>
</dbReference>
<evidence type="ECO:0000256" key="2">
    <source>
        <dbReference type="ARBA" id="ARBA00017035"/>
    </source>
</evidence>
<dbReference type="EMBL" id="HBFI01000730">
    <property type="protein sequence ID" value="CAD8731652.1"/>
    <property type="molecule type" value="Transcribed_RNA"/>
</dbReference>
<feature type="compositionally biased region" description="Acidic residues" evidence="8">
    <location>
        <begin position="564"/>
        <end position="580"/>
    </location>
</feature>
<feature type="domain" description="60S ribosomal export protein NMD3 SH3" evidence="11">
    <location>
        <begin position="286"/>
        <end position="333"/>
    </location>
</feature>
<dbReference type="InterPro" id="IPR039768">
    <property type="entry name" value="Nmd3"/>
</dbReference>
<dbReference type="Pfam" id="PF21193">
    <property type="entry name" value="NMD_SH3"/>
    <property type="match status" value="1"/>
</dbReference>
<feature type="compositionally biased region" description="Basic and acidic residues" evidence="8">
    <location>
        <begin position="551"/>
        <end position="563"/>
    </location>
</feature>
<feature type="region of interest" description="Disordered" evidence="8">
    <location>
        <begin position="529"/>
        <end position="580"/>
    </location>
</feature>